<proteinExistence type="predicted"/>
<dbReference type="InterPro" id="IPR006690">
    <property type="entry name" value="OMPA-like_CS"/>
</dbReference>
<dbReference type="InterPro" id="IPR006664">
    <property type="entry name" value="OMP_bac"/>
</dbReference>
<gene>
    <name evidence="8" type="ORF">DCP75_17390</name>
</gene>
<organism evidence="8 9">
    <name type="scientific">Haliea salexigens</name>
    <dbReference type="NCBI Taxonomy" id="287487"/>
    <lineage>
        <taxon>Bacteria</taxon>
        <taxon>Pseudomonadati</taxon>
        <taxon>Pseudomonadota</taxon>
        <taxon>Gammaproteobacteria</taxon>
        <taxon>Cellvibrionales</taxon>
        <taxon>Halieaceae</taxon>
        <taxon>Haliea</taxon>
    </lineage>
</organism>
<dbReference type="Proteomes" id="UP000259273">
    <property type="component" value="Unassembled WGS sequence"/>
</dbReference>
<dbReference type="AlphaFoldDB" id="A0A3C1KRX5"/>
<dbReference type="GO" id="GO:0009279">
    <property type="term" value="C:cell outer membrane"/>
    <property type="evidence" value="ECO:0007669"/>
    <property type="project" value="UniProtKB-SubCell"/>
</dbReference>
<comment type="subcellular location">
    <subcellularLocation>
        <location evidence="1">Cell outer membrane</location>
    </subcellularLocation>
</comment>
<dbReference type="InterPro" id="IPR025511">
    <property type="entry name" value="DUF4398"/>
</dbReference>
<protein>
    <recommendedName>
        <fullName evidence="7">OmpA-like domain-containing protein</fullName>
    </recommendedName>
</protein>
<dbReference type="Pfam" id="PF14346">
    <property type="entry name" value="DUF4398"/>
    <property type="match status" value="1"/>
</dbReference>
<dbReference type="EMBL" id="DMND01000235">
    <property type="protein sequence ID" value="HAN29460.1"/>
    <property type="molecule type" value="Genomic_DNA"/>
</dbReference>
<evidence type="ECO:0000256" key="1">
    <source>
        <dbReference type="ARBA" id="ARBA00004442"/>
    </source>
</evidence>
<evidence type="ECO:0000256" key="2">
    <source>
        <dbReference type="ARBA" id="ARBA00023136"/>
    </source>
</evidence>
<evidence type="ECO:0000256" key="5">
    <source>
        <dbReference type="SAM" id="Coils"/>
    </source>
</evidence>
<keyword evidence="5" id="KW-0175">Coiled coil</keyword>
<dbReference type="PRINTS" id="PR01023">
    <property type="entry name" value="NAFLGMOTY"/>
</dbReference>
<dbReference type="CDD" id="cd07185">
    <property type="entry name" value="OmpA_C-like"/>
    <property type="match status" value="1"/>
</dbReference>
<evidence type="ECO:0000313" key="8">
    <source>
        <dbReference type="EMBL" id="HAN29460.1"/>
    </source>
</evidence>
<dbReference type="PANTHER" id="PTHR30329:SF21">
    <property type="entry name" value="LIPOPROTEIN YIAD-RELATED"/>
    <property type="match status" value="1"/>
</dbReference>
<evidence type="ECO:0000313" key="9">
    <source>
        <dbReference type="Proteomes" id="UP000259273"/>
    </source>
</evidence>
<dbReference type="SUPFAM" id="SSF103088">
    <property type="entry name" value="OmpA-like"/>
    <property type="match status" value="1"/>
</dbReference>
<feature type="chain" id="PRO_5017710117" description="OmpA-like domain-containing protein" evidence="6">
    <location>
        <begin position="21"/>
        <end position="264"/>
    </location>
</feature>
<sequence length="264" mass="28214">MNVLSVLKVGVLVAASAMLAACGGLQKNQALLDAEASYNTAKQNEAVLRYAGPELQRANKALESAAVATSEEDMTSLAYVAKVRTDTAVAIADRKAASEKLKSLGKTKDQILLSAREAQLDAREAELQRSQADADSLRRELLALQAVKTERGMVMTLGDVLFATAKADLQPGADSTIQRLAGFLEEYPEKTVLIEGFTDSTGGADFNQGLSERRALSVRQALVNAGVSPERISTEGFGMSRPVADNATAEGRQMNRRVEIVIQD</sequence>
<evidence type="ECO:0000256" key="4">
    <source>
        <dbReference type="PROSITE-ProRule" id="PRU00473"/>
    </source>
</evidence>
<reference evidence="8 9" key="1">
    <citation type="journal article" date="2018" name="Nat. Biotechnol.">
        <title>A standardized bacterial taxonomy based on genome phylogeny substantially revises the tree of life.</title>
        <authorList>
            <person name="Parks D.H."/>
            <person name="Chuvochina M."/>
            <person name="Waite D.W."/>
            <person name="Rinke C."/>
            <person name="Skarshewski A."/>
            <person name="Chaumeil P.A."/>
            <person name="Hugenholtz P."/>
        </authorList>
    </citation>
    <scope>NUCLEOTIDE SEQUENCE [LARGE SCALE GENOMIC DNA]</scope>
    <source>
        <strain evidence="8">UBA9158</strain>
    </source>
</reference>
<dbReference type="PROSITE" id="PS51123">
    <property type="entry name" value="OMPA_2"/>
    <property type="match status" value="1"/>
</dbReference>
<dbReference type="Pfam" id="PF00691">
    <property type="entry name" value="OmpA"/>
    <property type="match status" value="1"/>
</dbReference>
<feature type="signal peptide" evidence="6">
    <location>
        <begin position="1"/>
        <end position="20"/>
    </location>
</feature>
<evidence type="ECO:0000256" key="3">
    <source>
        <dbReference type="ARBA" id="ARBA00023237"/>
    </source>
</evidence>
<dbReference type="PANTHER" id="PTHR30329">
    <property type="entry name" value="STATOR ELEMENT OF FLAGELLAR MOTOR COMPLEX"/>
    <property type="match status" value="1"/>
</dbReference>
<feature type="coiled-coil region" evidence="5">
    <location>
        <begin position="115"/>
        <end position="147"/>
    </location>
</feature>
<evidence type="ECO:0000259" key="7">
    <source>
        <dbReference type="PROSITE" id="PS51123"/>
    </source>
</evidence>
<keyword evidence="2 4" id="KW-0472">Membrane</keyword>
<dbReference type="InterPro" id="IPR050330">
    <property type="entry name" value="Bact_OuterMem_StrucFunc"/>
</dbReference>
<dbReference type="PRINTS" id="PR01021">
    <property type="entry name" value="OMPADOMAIN"/>
</dbReference>
<keyword evidence="3" id="KW-0998">Cell outer membrane</keyword>
<dbReference type="InterPro" id="IPR006665">
    <property type="entry name" value="OmpA-like"/>
</dbReference>
<dbReference type="PROSITE" id="PS01068">
    <property type="entry name" value="OMPA_1"/>
    <property type="match status" value="1"/>
</dbReference>
<dbReference type="STRING" id="1121937.GCA_000423125_01336"/>
<accession>A0A3C1KRX5</accession>
<feature type="domain" description="OmpA-like" evidence="7">
    <location>
        <begin position="149"/>
        <end position="264"/>
    </location>
</feature>
<name>A0A3C1KRX5_9GAMM</name>
<dbReference type="Gene3D" id="3.30.1330.60">
    <property type="entry name" value="OmpA-like domain"/>
    <property type="match status" value="1"/>
</dbReference>
<dbReference type="InterPro" id="IPR036737">
    <property type="entry name" value="OmpA-like_sf"/>
</dbReference>
<comment type="caution">
    <text evidence="8">The sequence shown here is derived from an EMBL/GenBank/DDBJ whole genome shotgun (WGS) entry which is preliminary data.</text>
</comment>
<evidence type="ECO:0000256" key="6">
    <source>
        <dbReference type="SAM" id="SignalP"/>
    </source>
</evidence>
<keyword evidence="6" id="KW-0732">Signal</keyword>